<keyword evidence="3 7" id="KW-0378">Hydrolase</keyword>
<feature type="active site" description="Proton donor" evidence="6">
    <location>
        <position position="198"/>
    </location>
</feature>
<keyword evidence="4" id="KW-0325">Glycoprotein</keyword>
<protein>
    <recommendedName>
        <fullName evidence="7">Beta-galactosidase</fullName>
        <ecNumber evidence="7">3.2.1.23</ecNumber>
    </recommendedName>
</protein>
<evidence type="ECO:0000256" key="3">
    <source>
        <dbReference type="ARBA" id="ARBA00022801"/>
    </source>
</evidence>
<evidence type="ECO:0000256" key="5">
    <source>
        <dbReference type="ARBA" id="ARBA00023295"/>
    </source>
</evidence>
<gene>
    <name evidence="13" type="ORF">SAMN05421819_0562</name>
</gene>
<evidence type="ECO:0000259" key="10">
    <source>
        <dbReference type="Pfam" id="PF01301"/>
    </source>
</evidence>
<evidence type="ECO:0000256" key="6">
    <source>
        <dbReference type="PIRSR" id="PIRSR006336-1"/>
    </source>
</evidence>
<dbReference type="PIRSF" id="PIRSF006336">
    <property type="entry name" value="B-gal"/>
    <property type="match status" value="1"/>
</dbReference>
<evidence type="ECO:0000259" key="12">
    <source>
        <dbReference type="Pfam" id="PF21467"/>
    </source>
</evidence>
<evidence type="ECO:0000256" key="7">
    <source>
        <dbReference type="RuleBase" id="RU000675"/>
    </source>
</evidence>
<dbReference type="FunFam" id="3.20.20.80:FF:000017">
    <property type="entry name" value="Beta-galactosidase"/>
    <property type="match status" value="1"/>
</dbReference>
<comment type="catalytic activity">
    <reaction evidence="7">
        <text>Hydrolysis of terminal non-reducing beta-D-galactose residues in beta-D-galactosides.</text>
        <dbReference type="EC" id="3.2.1.23"/>
    </reaction>
</comment>
<keyword evidence="5 7" id="KW-0326">Glycosidase</keyword>
<dbReference type="Gene3D" id="2.60.120.260">
    <property type="entry name" value="Galactose-binding domain-like"/>
    <property type="match status" value="2"/>
</dbReference>
<feature type="domain" description="Beta-galactosidase 1-like first all-beta" evidence="11">
    <location>
        <begin position="409"/>
        <end position="518"/>
    </location>
</feature>
<feature type="signal peptide" evidence="9">
    <location>
        <begin position="1"/>
        <end position="30"/>
    </location>
</feature>
<evidence type="ECO:0000256" key="1">
    <source>
        <dbReference type="ARBA" id="ARBA00009809"/>
    </source>
</evidence>
<dbReference type="EC" id="3.2.1.23" evidence="7"/>
<dbReference type="SUPFAM" id="SSF49785">
    <property type="entry name" value="Galactose-binding domain-like"/>
    <property type="match status" value="1"/>
</dbReference>
<evidence type="ECO:0000256" key="4">
    <source>
        <dbReference type="ARBA" id="ARBA00023180"/>
    </source>
</evidence>
<dbReference type="InterPro" id="IPR008979">
    <property type="entry name" value="Galactose-bd-like_sf"/>
</dbReference>
<dbReference type="Proteomes" id="UP000236728">
    <property type="component" value="Unassembled WGS sequence"/>
</dbReference>
<name>A0A1H5TCV3_9BACT</name>
<dbReference type="PRINTS" id="PR00742">
    <property type="entry name" value="GLHYDRLASE35"/>
</dbReference>
<evidence type="ECO:0000256" key="9">
    <source>
        <dbReference type="SAM" id="SignalP"/>
    </source>
</evidence>
<reference evidence="13 14" key="1">
    <citation type="submission" date="2016-10" db="EMBL/GenBank/DDBJ databases">
        <authorList>
            <person name="de Groot N.N."/>
        </authorList>
    </citation>
    <scope>NUCLEOTIDE SEQUENCE [LARGE SCALE GENOMIC DNA]</scope>
    <source>
        <strain evidence="13 14">DSM 22489</strain>
    </source>
</reference>
<dbReference type="InterPro" id="IPR001944">
    <property type="entry name" value="Glycoside_Hdrlase_35"/>
</dbReference>
<dbReference type="Pfam" id="PF21317">
    <property type="entry name" value="BetaGal_ABD_1"/>
    <property type="match status" value="1"/>
</dbReference>
<dbReference type="Pfam" id="PF21467">
    <property type="entry name" value="BetaGal_gal-bd"/>
    <property type="match status" value="1"/>
</dbReference>
<dbReference type="InterPro" id="IPR048912">
    <property type="entry name" value="BetaGal1-like_ABD1"/>
</dbReference>
<organism evidence="13 14">
    <name type="scientific">Bryocella elongata</name>
    <dbReference type="NCBI Taxonomy" id="863522"/>
    <lineage>
        <taxon>Bacteria</taxon>
        <taxon>Pseudomonadati</taxon>
        <taxon>Acidobacteriota</taxon>
        <taxon>Terriglobia</taxon>
        <taxon>Terriglobales</taxon>
        <taxon>Acidobacteriaceae</taxon>
        <taxon>Bryocella</taxon>
    </lineage>
</organism>
<dbReference type="InterPro" id="IPR048913">
    <property type="entry name" value="BetaGal_gal-bd"/>
</dbReference>
<comment type="similarity">
    <text evidence="1 8">Belongs to the glycosyl hydrolase 35 family.</text>
</comment>
<feature type="active site" description="Nucleophile" evidence="6">
    <location>
        <position position="274"/>
    </location>
</feature>
<proteinExistence type="inferred from homology"/>
<dbReference type="InterPro" id="IPR026283">
    <property type="entry name" value="B-gal_1-like"/>
</dbReference>
<dbReference type="OrthoDB" id="9813184at2"/>
<sequence>MPKLRSVTRNGLGQLATGIIALGLCATLSAAQTSATSAGSPHTFAASGDHFALDGKPFQILSGEMHYPRIPRAYWRARFRMARAMGLNTVTAYVFWNVHETSPGVYDFSGQNDVAEFVREAQQEGLYVLLRPGPYVCAEWEWGGYPSWLLKDPDMVVRTRDPKFLAATSRWLHRLGQELAPLQIGNGGPIIGVQVENEYGSYGDDHAYMEEIKHELLDSGFTKAMLYTADGPEQIPKGSLPELPAVINFGEGEAAGSFKILHDLRPNGPFMSGEYWDGWFDHWGGPHARTDTAKQLADVEFMLSHGYSMSIYMFHGGTSFGWMNGANVDRNRYEPDVNSYDYDSALDESGHPTPKYMAFREAIAKATHRELPPVPKAPSTQTIAPFTLTESASLLSQLPTPAATDVADPPTMESLGQAYGYVLYRTHLGQSAKGDLTLHTLHNYALVLADGKPLGELDRRTGTETLKVDLPAGTELTLLVENTGRVNFGKTLPTERVGILGGVTLAGSPLHGWDAVSLPLLHPEQQQFAAKSCEGACLYRGHFVAKAATDTWLDTRTIQKGLVWVNGHPLGHAWDVGPQRTLYLPGPWLHQGENDIVVLDLKGSGAPLLRGLDHRVDDPIAPQ</sequence>
<dbReference type="EMBL" id="FNVA01000001">
    <property type="protein sequence ID" value="SEF60626.1"/>
    <property type="molecule type" value="Genomic_DNA"/>
</dbReference>
<dbReference type="Pfam" id="PF01301">
    <property type="entry name" value="Glyco_hydro_35"/>
    <property type="match status" value="1"/>
</dbReference>
<keyword evidence="2 9" id="KW-0732">Signal</keyword>
<evidence type="ECO:0000259" key="11">
    <source>
        <dbReference type="Pfam" id="PF21317"/>
    </source>
</evidence>
<evidence type="ECO:0000313" key="13">
    <source>
        <dbReference type="EMBL" id="SEF60626.1"/>
    </source>
</evidence>
<dbReference type="SUPFAM" id="SSF51445">
    <property type="entry name" value="(Trans)glycosidases"/>
    <property type="match status" value="1"/>
</dbReference>
<feature type="chain" id="PRO_5009284887" description="Beta-galactosidase" evidence="9">
    <location>
        <begin position="31"/>
        <end position="623"/>
    </location>
</feature>
<dbReference type="PANTHER" id="PTHR23421">
    <property type="entry name" value="BETA-GALACTOSIDASE RELATED"/>
    <property type="match status" value="1"/>
</dbReference>
<dbReference type="InterPro" id="IPR019801">
    <property type="entry name" value="Glyco_hydro_35_CS"/>
</dbReference>
<dbReference type="InterPro" id="IPR031330">
    <property type="entry name" value="Gly_Hdrlase_35_cat"/>
</dbReference>
<dbReference type="GO" id="GO:0005975">
    <property type="term" value="P:carbohydrate metabolic process"/>
    <property type="evidence" value="ECO:0007669"/>
    <property type="project" value="InterPro"/>
</dbReference>
<feature type="domain" description="Beta-galactosidase galactose-binding" evidence="12">
    <location>
        <begin position="537"/>
        <end position="594"/>
    </location>
</feature>
<dbReference type="PROSITE" id="PS01182">
    <property type="entry name" value="GLYCOSYL_HYDROL_F35"/>
    <property type="match status" value="1"/>
</dbReference>
<dbReference type="Gene3D" id="3.20.20.80">
    <property type="entry name" value="Glycosidases"/>
    <property type="match status" value="1"/>
</dbReference>
<evidence type="ECO:0000256" key="8">
    <source>
        <dbReference type="RuleBase" id="RU003679"/>
    </source>
</evidence>
<dbReference type="GO" id="GO:0004565">
    <property type="term" value="F:beta-galactosidase activity"/>
    <property type="evidence" value="ECO:0007669"/>
    <property type="project" value="UniProtKB-EC"/>
</dbReference>
<keyword evidence="14" id="KW-1185">Reference proteome</keyword>
<accession>A0A1H5TCV3</accession>
<feature type="domain" description="Glycoside hydrolase 35 catalytic" evidence="10">
    <location>
        <begin position="51"/>
        <end position="364"/>
    </location>
</feature>
<evidence type="ECO:0000313" key="14">
    <source>
        <dbReference type="Proteomes" id="UP000236728"/>
    </source>
</evidence>
<evidence type="ECO:0000256" key="2">
    <source>
        <dbReference type="ARBA" id="ARBA00022729"/>
    </source>
</evidence>
<dbReference type="InterPro" id="IPR017853">
    <property type="entry name" value="GH"/>
</dbReference>
<dbReference type="RefSeq" id="WP_103931478.1">
    <property type="nucleotide sequence ID" value="NZ_FNVA01000001.1"/>
</dbReference>
<dbReference type="AlphaFoldDB" id="A0A1H5TCV3"/>